<organism evidence="1">
    <name type="scientific">Anguilla anguilla</name>
    <name type="common">European freshwater eel</name>
    <name type="synonym">Muraena anguilla</name>
    <dbReference type="NCBI Taxonomy" id="7936"/>
    <lineage>
        <taxon>Eukaryota</taxon>
        <taxon>Metazoa</taxon>
        <taxon>Chordata</taxon>
        <taxon>Craniata</taxon>
        <taxon>Vertebrata</taxon>
        <taxon>Euteleostomi</taxon>
        <taxon>Actinopterygii</taxon>
        <taxon>Neopterygii</taxon>
        <taxon>Teleostei</taxon>
        <taxon>Anguilliformes</taxon>
        <taxon>Anguillidae</taxon>
        <taxon>Anguilla</taxon>
    </lineage>
</organism>
<proteinExistence type="predicted"/>
<reference evidence="1" key="1">
    <citation type="submission" date="2014-11" db="EMBL/GenBank/DDBJ databases">
        <authorList>
            <person name="Amaro Gonzalez C."/>
        </authorList>
    </citation>
    <scope>NUCLEOTIDE SEQUENCE</scope>
</reference>
<dbReference type="AlphaFoldDB" id="A0A0E9VTU8"/>
<evidence type="ECO:0000313" key="1">
    <source>
        <dbReference type="EMBL" id="JAH81457.1"/>
    </source>
</evidence>
<dbReference type="EMBL" id="GBXM01027120">
    <property type="protein sequence ID" value="JAH81457.1"/>
    <property type="molecule type" value="Transcribed_RNA"/>
</dbReference>
<name>A0A0E9VTU8_ANGAN</name>
<protein>
    <submittedName>
        <fullName evidence="1">Uncharacterized protein</fullName>
    </submittedName>
</protein>
<accession>A0A0E9VTU8</accession>
<sequence length="21" mass="2480">MYTEGTYNKLSIKLQFSVDQN</sequence>
<reference evidence="1" key="2">
    <citation type="journal article" date="2015" name="Fish Shellfish Immunol.">
        <title>Early steps in the European eel (Anguilla anguilla)-Vibrio vulnificus interaction in the gills: Role of the RtxA13 toxin.</title>
        <authorList>
            <person name="Callol A."/>
            <person name="Pajuelo D."/>
            <person name="Ebbesson L."/>
            <person name="Teles M."/>
            <person name="MacKenzie S."/>
            <person name="Amaro C."/>
        </authorList>
    </citation>
    <scope>NUCLEOTIDE SEQUENCE</scope>
</reference>